<comment type="pathway">
    <text evidence="9">Metabolic intermediate biosynthesis; chorismate biosynthesis; chorismate from D-erythrose 4-phosphate and phosphoenolpyruvate: step 2/7.</text>
</comment>
<dbReference type="SUPFAM" id="SSF56796">
    <property type="entry name" value="Dehydroquinate synthase-like"/>
    <property type="match status" value="1"/>
</dbReference>
<feature type="domain" description="3-dehydroquinate synthase C-terminal" evidence="12">
    <location>
        <begin position="169"/>
        <end position="307"/>
    </location>
</feature>
<evidence type="ECO:0000256" key="10">
    <source>
        <dbReference type="NCBIfam" id="TIGR01357"/>
    </source>
</evidence>
<evidence type="ECO:0000256" key="4">
    <source>
        <dbReference type="ARBA" id="ARBA00022741"/>
    </source>
</evidence>
<evidence type="ECO:0000256" key="5">
    <source>
        <dbReference type="ARBA" id="ARBA00022833"/>
    </source>
</evidence>
<dbReference type="EC" id="4.2.3.4" evidence="9 10"/>
<feature type="binding site" evidence="9">
    <location>
        <begin position="117"/>
        <end position="118"/>
    </location>
    <ligand>
        <name>NAD(+)</name>
        <dbReference type="ChEBI" id="CHEBI:57540"/>
    </ligand>
</feature>
<dbReference type="Pfam" id="PF01761">
    <property type="entry name" value="DHQ_synthase"/>
    <property type="match status" value="1"/>
</dbReference>
<reference evidence="14" key="1">
    <citation type="journal article" date="2019" name="Int. J. Syst. Evol. Microbiol.">
        <title>The Global Catalogue of Microorganisms (GCM) 10K type strain sequencing project: providing services to taxonomists for standard genome sequencing and annotation.</title>
        <authorList>
            <consortium name="The Broad Institute Genomics Platform"/>
            <consortium name="The Broad Institute Genome Sequencing Center for Infectious Disease"/>
            <person name="Wu L."/>
            <person name="Ma J."/>
        </authorList>
    </citation>
    <scope>NUCLEOTIDE SEQUENCE [LARGE SCALE GENOMIC DNA]</scope>
    <source>
        <strain evidence="14">JCM 17664</strain>
    </source>
</reference>
<dbReference type="InterPro" id="IPR030960">
    <property type="entry name" value="DHQS/DOIS_N"/>
</dbReference>
<comment type="subcellular location">
    <subcellularLocation>
        <location evidence="9">Cytoplasm</location>
    </subcellularLocation>
</comment>
<comment type="cofactor">
    <cofactor evidence="1 9">
        <name>NAD(+)</name>
        <dbReference type="ChEBI" id="CHEBI:57540"/>
    </cofactor>
</comment>
<dbReference type="RefSeq" id="WP_344978983.1">
    <property type="nucleotide sequence ID" value="NZ_BAABFN010000005.1"/>
</dbReference>
<gene>
    <name evidence="9 13" type="primary">aroB</name>
    <name evidence="13" type="ORF">GCM10023143_20940</name>
</gene>
<evidence type="ECO:0000259" key="12">
    <source>
        <dbReference type="Pfam" id="PF24621"/>
    </source>
</evidence>
<keyword evidence="8 9" id="KW-0170">Cobalt</keyword>
<proteinExistence type="inferred from homology"/>
<keyword evidence="9" id="KW-0057">Aromatic amino acid biosynthesis</keyword>
<comment type="similarity">
    <text evidence="9">Belongs to the sugar phosphate cyclases superfamily. Dehydroquinate synthase family.</text>
</comment>
<evidence type="ECO:0000256" key="9">
    <source>
        <dbReference type="HAMAP-Rule" id="MF_00110"/>
    </source>
</evidence>
<sequence>MRAQQYKFSQQAVDYYLGESIAQLKQYADPQRSLLLIDENVNRLHGDKLEGWQKVTIPSGEEYKDLKVFQEIVDALIRLEADRKTMLIGIGGGVVTDLTGFVASVYMRGVPFAFVPTTLLAQVDASIGGKNGINYGRYKNMLGIIRQPVFILFDYDLLRTLPEDEWHNGFAEVIKYACIQDASLFDFLEQKRDQALSGDPEILSYLVERSVAIKSGIVQEDEFESGSRRWLNFGHTIGHAVEKLEQIAHGKAVAMGMVAASRLSQRLNGFPEADTVRITRLIESYGLPVKISSNTEAVYNLLRMDKKREKEFIHFILLKQVGEAVTVPIPLEQLKAELESF</sequence>
<comment type="cofactor">
    <cofactor evidence="9">
        <name>Co(2+)</name>
        <dbReference type="ChEBI" id="CHEBI:48828"/>
    </cofactor>
    <cofactor evidence="9">
        <name>Zn(2+)</name>
        <dbReference type="ChEBI" id="CHEBI:29105"/>
    </cofactor>
    <text evidence="9">Binds 1 divalent metal cation per subunit. Can use either Co(2+) or Zn(2+).</text>
</comment>
<feature type="binding site" evidence="9">
    <location>
        <position position="235"/>
    </location>
    <ligand>
        <name>Zn(2+)</name>
        <dbReference type="ChEBI" id="CHEBI:29105"/>
    </ligand>
</feature>
<dbReference type="Gene3D" id="3.40.50.1970">
    <property type="match status" value="1"/>
</dbReference>
<keyword evidence="6 9" id="KW-0520">NAD</keyword>
<evidence type="ECO:0000256" key="8">
    <source>
        <dbReference type="ARBA" id="ARBA00023285"/>
    </source>
</evidence>
<dbReference type="Gene3D" id="1.20.1090.10">
    <property type="entry name" value="Dehydroquinate synthase-like - alpha domain"/>
    <property type="match status" value="1"/>
</dbReference>
<dbReference type="InterPro" id="IPR016037">
    <property type="entry name" value="DHQ_synth_AroB"/>
</dbReference>
<dbReference type="NCBIfam" id="TIGR01357">
    <property type="entry name" value="aroB"/>
    <property type="match status" value="1"/>
</dbReference>
<comment type="catalytic activity">
    <reaction evidence="9">
        <text>7-phospho-2-dehydro-3-deoxy-D-arabino-heptonate = 3-dehydroquinate + phosphate</text>
        <dbReference type="Rhea" id="RHEA:21968"/>
        <dbReference type="ChEBI" id="CHEBI:32364"/>
        <dbReference type="ChEBI" id="CHEBI:43474"/>
        <dbReference type="ChEBI" id="CHEBI:58394"/>
        <dbReference type="EC" id="4.2.3.4"/>
    </reaction>
</comment>
<comment type="caution">
    <text evidence="13">The sequence shown here is derived from an EMBL/GenBank/DDBJ whole genome shotgun (WGS) entry which is preliminary data.</text>
</comment>
<dbReference type="EMBL" id="BAABFN010000005">
    <property type="protein sequence ID" value="GAA4311731.1"/>
    <property type="molecule type" value="Genomic_DNA"/>
</dbReference>
<dbReference type="InterPro" id="IPR050071">
    <property type="entry name" value="Dehydroquinate_synthase"/>
</dbReference>
<dbReference type="InterPro" id="IPR030963">
    <property type="entry name" value="DHQ_synth_fam"/>
</dbReference>
<feature type="binding site" evidence="9">
    <location>
        <begin position="93"/>
        <end position="97"/>
    </location>
    <ligand>
        <name>NAD(+)</name>
        <dbReference type="ChEBI" id="CHEBI:57540"/>
    </ligand>
</feature>
<keyword evidence="9" id="KW-0028">Amino-acid biosynthesis</keyword>
<feature type="binding site" evidence="9">
    <location>
        <begin position="59"/>
        <end position="64"/>
    </location>
    <ligand>
        <name>NAD(+)</name>
        <dbReference type="ChEBI" id="CHEBI:57540"/>
    </ligand>
</feature>
<keyword evidence="4 9" id="KW-0547">Nucleotide-binding</keyword>
<feature type="binding site" evidence="9">
    <location>
        <position position="249"/>
    </location>
    <ligand>
        <name>Zn(2+)</name>
        <dbReference type="ChEBI" id="CHEBI:29105"/>
    </ligand>
</feature>
<feature type="domain" description="3-dehydroquinate synthase N-terminal" evidence="11">
    <location>
        <begin position="55"/>
        <end position="167"/>
    </location>
</feature>
<feature type="binding site" evidence="9">
    <location>
        <position position="139"/>
    </location>
    <ligand>
        <name>NAD(+)</name>
        <dbReference type="ChEBI" id="CHEBI:57540"/>
    </ligand>
</feature>
<protein>
    <recommendedName>
        <fullName evidence="9 10">3-dehydroquinate synthase</fullName>
        <shortName evidence="9">DHQS</shortName>
        <ecNumber evidence="9 10">4.2.3.4</ecNumber>
    </recommendedName>
</protein>
<evidence type="ECO:0000259" key="11">
    <source>
        <dbReference type="Pfam" id="PF01761"/>
    </source>
</evidence>
<comment type="caution">
    <text evidence="9">Lacks conserved residue(s) required for the propagation of feature annotation.</text>
</comment>
<keyword evidence="7 9" id="KW-0456">Lyase</keyword>
<dbReference type="Proteomes" id="UP001501207">
    <property type="component" value="Unassembled WGS sequence"/>
</dbReference>
<evidence type="ECO:0000313" key="14">
    <source>
        <dbReference type="Proteomes" id="UP001501207"/>
    </source>
</evidence>
<keyword evidence="9" id="KW-0963">Cytoplasm</keyword>
<accession>A0ABP8FV94</accession>
<comment type="function">
    <text evidence="2 9">Catalyzes the conversion of 3-deoxy-D-arabino-heptulosonate 7-phosphate (DAHP) to dehydroquinate (DHQ).</text>
</comment>
<dbReference type="HAMAP" id="MF_00110">
    <property type="entry name" value="DHQ_synthase"/>
    <property type="match status" value="1"/>
</dbReference>
<dbReference type="PANTHER" id="PTHR43622:SF1">
    <property type="entry name" value="3-DEHYDROQUINATE SYNTHASE"/>
    <property type="match status" value="1"/>
</dbReference>
<feature type="binding site" evidence="9">
    <location>
        <position position="130"/>
    </location>
    <ligand>
        <name>NAD(+)</name>
        <dbReference type="ChEBI" id="CHEBI:57540"/>
    </ligand>
</feature>
<evidence type="ECO:0000256" key="6">
    <source>
        <dbReference type="ARBA" id="ARBA00023027"/>
    </source>
</evidence>
<name>A0ABP8FV94_9BACT</name>
<evidence type="ECO:0000256" key="7">
    <source>
        <dbReference type="ARBA" id="ARBA00023239"/>
    </source>
</evidence>
<evidence type="ECO:0000256" key="3">
    <source>
        <dbReference type="ARBA" id="ARBA00022723"/>
    </source>
</evidence>
<dbReference type="PANTHER" id="PTHR43622">
    <property type="entry name" value="3-DEHYDROQUINATE SYNTHASE"/>
    <property type="match status" value="1"/>
</dbReference>
<feature type="binding site" evidence="9">
    <location>
        <position position="172"/>
    </location>
    <ligand>
        <name>Zn(2+)</name>
        <dbReference type="ChEBI" id="CHEBI:29105"/>
    </ligand>
</feature>
<dbReference type="CDD" id="cd08195">
    <property type="entry name" value="DHQS"/>
    <property type="match status" value="1"/>
</dbReference>
<keyword evidence="14" id="KW-1185">Reference proteome</keyword>
<keyword evidence="5 9" id="KW-0862">Zinc</keyword>
<evidence type="ECO:0000313" key="13">
    <source>
        <dbReference type="EMBL" id="GAA4311731.1"/>
    </source>
</evidence>
<dbReference type="PIRSF" id="PIRSF001455">
    <property type="entry name" value="DHQ_synth"/>
    <property type="match status" value="1"/>
</dbReference>
<evidence type="ECO:0000256" key="1">
    <source>
        <dbReference type="ARBA" id="ARBA00001911"/>
    </source>
</evidence>
<evidence type="ECO:0000256" key="2">
    <source>
        <dbReference type="ARBA" id="ARBA00003485"/>
    </source>
</evidence>
<keyword evidence="3 9" id="KW-0479">Metal-binding</keyword>
<organism evidence="13 14">
    <name type="scientific">Compostibacter hankyongensis</name>
    <dbReference type="NCBI Taxonomy" id="1007089"/>
    <lineage>
        <taxon>Bacteria</taxon>
        <taxon>Pseudomonadati</taxon>
        <taxon>Bacteroidota</taxon>
        <taxon>Chitinophagia</taxon>
        <taxon>Chitinophagales</taxon>
        <taxon>Chitinophagaceae</taxon>
        <taxon>Compostibacter</taxon>
    </lineage>
</organism>
<dbReference type="Pfam" id="PF24621">
    <property type="entry name" value="DHQS_C"/>
    <property type="match status" value="1"/>
</dbReference>
<dbReference type="InterPro" id="IPR056179">
    <property type="entry name" value="DHQS_C"/>
</dbReference>